<keyword evidence="3" id="KW-0998">Cell outer membrane</keyword>
<dbReference type="GO" id="GO:0009279">
    <property type="term" value="C:cell outer membrane"/>
    <property type="evidence" value="ECO:0007669"/>
    <property type="project" value="UniProtKB-SubCell"/>
</dbReference>
<name>X1DFP0_9ZZZZ</name>
<dbReference type="CDD" id="cd07185">
    <property type="entry name" value="OmpA_C-like"/>
    <property type="match status" value="1"/>
</dbReference>
<evidence type="ECO:0000256" key="2">
    <source>
        <dbReference type="ARBA" id="ARBA00023136"/>
    </source>
</evidence>
<evidence type="ECO:0000259" key="5">
    <source>
        <dbReference type="PROSITE" id="PS51123"/>
    </source>
</evidence>
<gene>
    <name evidence="6" type="ORF">S03H2_04041</name>
</gene>
<evidence type="ECO:0000256" key="3">
    <source>
        <dbReference type="ARBA" id="ARBA00023237"/>
    </source>
</evidence>
<accession>X1DFP0</accession>
<feature type="non-terminal residue" evidence="6">
    <location>
        <position position="1"/>
    </location>
</feature>
<comment type="caution">
    <text evidence="6">The sequence shown here is derived from an EMBL/GenBank/DDBJ whole genome shotgun (WGS) entry which is preliminary data.</text>
</comment>
<dbReference type="PRINTS" id="PR01021">
    <property type="entry name" value="OMPADOMAIN"/>
</dbReference>
<dbReference type="InterPro" id="IPR050330">
    <property type="entry name" value="Bact_OuterMem_StrucFunc"/>
</dbReference>
<proteinExistence type="predicted"/>
<dbReference type="InterPro" id="IPR006665">
    <property type="entry name" value="OmpA-like"/>
</dbReference>
<dbReference type="InterPro" id="IPR036737">
    <property type="entry name" value="OmpA-like_sf"/>
</dbReference>
<feature type="coiled-coil region" evidence="4">
    <location>
        <begin position="148"/>
        <end position="182"/>
    </location>
</feature>
<dbReference type="SUPFAM" id="SSF103088">
    <property type="entry name" value="OmpA-like"/>
    <property type="match status" value="1"/>
</dbReference>
<keyword evidence="4" id="KW-0175">Coiled coil</keyword>
<comment type="subcellular location">
    <subcellularLocation>
        <location evidence="1">Cell outer membrane</location>
    </subcellularLocation>
</comment>
<dbReference type="EMBL" id="BARU01001564">
    <property type="protein sequence ID" value="GAH18977.1"/>
    <property type="molecule type" value="Genomic_DNA"/>
</dbReference>
<dbReference type="PANTHER" id="PTHR30329:SF21">
    <property type="entry name" value="LIPOPROTEIN YIAD-RELATED"/>
    <property type="match status" value="1"/>
</dbReference>
<dbReference type="Pfam" id="PF00691">
    <property type="entry name" value="OmpA"/>
    <property type="match status" value="1"/>
</dbReference>
<dbReference type="PANTHER" id="PTHR30329">
    <property type="entry name" value="STATOR ELEMENT OF FLAGELLAR MOTOR COMPLEX"/>
    <property type="match status" value="1"/>
</dbReference>
<dbReference type="PROSITE" id="PS51123">
    <property type="entry name" value="OMPA_2"/>
    <property type="match status" value="1"/>
</dbReference>
<evidence type="ECO:0000313" key="6">
    <source>
        <dbReference type="EMBL" id="GAH18977.1"/>
    </source>
</evidence>
<evidence type="ECO:0000256" key="1">
    <source>
        <dbReference type="ARBA" id="ARBA00004442"/>
    </source>
</evidence>
<protein>
    <recommendedName>
        <fullName evidence="5">OmpA-like domain-containing protein</fullName>
    </recommendedName>
</protein>
<dbReference type="AlphaFoldDB" id="X1DFP0"/>
<organism evidence="6">
    <name type="scientific">marine sediment metagenome</name>
    <dbReference type="NCBI Taxonomy" id="412755"/>
    <lineage>
        <taxon>unclassified sequences</taxon>
        <taxon>metagenomes</taxon>
        <taxon>ecological metagenomes</taxon>
    </lineage>
</organism>
<dbReference type="InterPro" id="IPR006664">
    <property type="entry name" value="OMP_bac"/>
</dbReference>
<dbReference type="Gene3D" id="3.30.1330.60">
    <property type="entry name" value="OmpA-like domain"/>
    <property type="match status" value="1"/>
</dbReference>
<sequence length="300" mass="33806">ARIARSKANSILENDRYERISSVRHAAIAEFEARHASNIAKSVRTLERNDQAWERLMLVYEIQMQRVAEVLGIELLPFDKGPLAAADSLAAAIQALKSSGQEFSTTLDSLSVRMKATLSKTGRITDEENAARLAQILDEQVDSLLTDKKTFLAEMAAHEEELASLEKEHKEIAGELDKRLEKEEKIKTARSLLNPSECAVIRSPADDIVLRLFGLSFDVGSSDIKDEHVPLLEKVEKVLRMFPETRLMIEGHTDNQGDLATNKRLSENRAYAFFDGLYDPGRPLCLQLIPQCRRRYLPVF</sequence>
<evidence type="ECO:0000256" key="4">
    <source>
        <dbReference type="SAM" id="Coils"/>
    </source>
</evidence>
<keyword evidence="2" id="KW-0472">Membrane</keyword>
<reference evidence="6" key="1">
    <citation type="journal article" date="2014" name="Front. Microbiol.">
        <title>High frequency of phylogenetically diverse reductive dehalogenase-homologous genes in deep subseafloor sedimentary metagenomes.</title>
        <authorList>
            <person name="Kawai M."/>
            <person name="Futagami T."/>
            <person name="Toyoda A."/>
            <person name="Takaki Y."/>
            <person name="Nishi S."/>
            <person name="Hori S."/>
            <person name="Arai W."/>
            <person name="Tsubouchi T."/>
            <person name="Morono Y."/>
            <person name="Uchiyama I."/>
            <person name="Ito T."/>
            <person name="Fujiyama A."/>
            <person name="Inagaki F."/>
            <person name="Takami H."/>
        </authorList>
    </citation>
    <scope>NUCLEOTIDE SEQUENCE</scope>
    <source>
        <strain evidence="6">Expedition CK06-06</strain>
    </source>
</reference>
<feature type="domain" description="OmpA-like" evidence="5">
    <location>
        <begin position="204"/>
        <end position="300"/>
    </location>
</feature>